<proteinExistence type="predicted"/>
<evidence type="ECO:0000313" key="1">
    <source>
        <dbReference type="EMBL" id="KAJ8895463.1"/>
    </source>
</evidence>
<evidence type="ECO:0000313" key="2">
    <source>
        <dbReference type="Proteomes" id="UP001159363"/>
    </source>
</evidence>
<keyword evidence="2" id="KW-1185">Reference proteome</keyword>
<dbReference type="Proteomes" id="UP001159363">
    <property type="component" value="Chromosome 1"/>
</dbReference>
<accession>A0ABQ9IHZ8</accession>
<organism evidence="1 2">
    <name type="scientific">Dryococelus australis</name>
    <dbReference type="NCBI Taxonomy" id="614101"/>
    <lineage>
        <taxon>Eukaryota</taxon>
        <taxon>Metazoa</taxon>
        <taxon>Ecdysozoa</taxon>
        <taxon>Arthropoda</taxon>
        <taxon>Hexapoda</taxon>
        <taxon>Insecta</taxon>
        <taxon>Pterygota</taxon>
        <taxon>Neoptera</taxon>
        <taxon>Polyneoptera</taxon>
        <taxon>Phasmatodea</taxon>
        <taxon>Verophasmatodea</taxon>
        <taxon>Anareolatae</taxon>
        <taxon>Phasmatidae</taxon>
        <taxon>Eurycanthinae</taxon>
        <taxon>Dryococelus</taxon>
    </lineage>
</organism>
<dbReference type="InterPro" id="IPR027640">
    <property type="entry name" value="Kinesin-like_fam"/>
</dbReference>
<gene>
    <name evidence="1" type="ORF">PR048_000796</name>
</gene>
<name>A0ABQ9IHZ8_9NEOP</name>
<protein>
    <submittedName>
        <fullName evidence="1">Uncharacterized protein</fullName>
    </submittedName>
</protein>
<dbReference type="EMBL" id="JARBHB010000001">
    <property type="protein sequence ID" value="KAJ8895463.1"/>
    <property type="molecule type" value="Genomic_DNA"/>
</dbReference>
<sequence length="115" mass="12654">MLLSLPLLPSHCKNSGRGKPLKKNIIKTVVRALCCRAAQKLNLSSPHRRKRHSSSEEDLTGFCGGLHRYPPPFPPALLRRIGVKEVTGVGKVRTRIPHSISTADPLLPLHLSTEP</sequence>
<dbReference type="PANTHER" id="PTHR21608:SF7">
    <property type="entry name" value="KINESIN-LIKE PROTEIN CG14535"/>
    <property type="match status" value="1"/>
</dbReference>
<reference evidence="1 2" key="1">
    <citation type="submission" date="2023-02" db="EMBL/GenBank/DDBJ databases">
        <title>LHISI_Scaffold_Assembly.</title>
        <authorList>
            <person name="Stuart O.P."/>
            <person name="Cleave R."/>
            <person name="Magrath M.J.L."/>
            <person name="Mikheyev A.S."/>
        </authorList>
    </citation>
    <scope>NUCLEOTIDE SEQUENCE [LARGE SCALE GENOMIC DNA]</scope>
    <source>
        <strain evidence="1">Daus_M_001</strain>
        <tissue evidence="1">Leg muscle</tissue>
    </source>
</reference>
<comment type="caution">
    <text evidence="1">The sequence shown here is derived from an EMBL/GenBank/DDBJ whole genome shotgun (WGS) entry which is preliminary data.</text>
</comment>
<dbReference type="PANTHER" id="PTHR21608">
    <property type="entry name" value="KINESIN-LIKE PROTEIN CG14535"/>
    <property type="match status" value="1"/>
</dbReference>